<feature type="transmembrane region" description="Helical" evidence="12">
    <location>
        <begin position="147"/>
        <end position="167"/>
    </location>
</feature>
<evidence type="ECO:0000256" key="5">
    <source>
        <dbReference type="ARBA" id="ARBA00022741"/>
    </source>
</evidence>
<comment type="subunit">
    <text evidence="9">At low DSF concentrations, interacts with RpfF.</text>
</comment>
<dbReference type="SUPFAM" id="SSF55874">
    <property type="entry name" value="ATPase domain of HSP90 chaperone/DNA topoisomerase II/histidine kinase"/>
    <property type="match status" value="1"/>
</dbReference>
<dbReference type="Gene3D" id="3.30.565.10">
    <property type="entry name" value="Histidine kinase-like ATPase, C-terminal domain"/>
    <property type="match status" value="1"/>
</dbReference>
<dbReference type="PROSITE" id="PS50110">
    <property type="entry name" value="RESPONSE_REGULATORY"/>
    <property type="match status" value="1"/>
</dbReference>
<dbReference type="PROSITE" id="PS50109">
    <property type="entry name" value="HIS_KIN"/>
    <property type="match status" value="1"/>
</dbReference>
<keyword evidence="4" id="KW-0808">Transferase</keyword>
<dbReference type="SMART" id="SM00387">
    <property type="entry name" value="HATPase_c"/>
    <property type="match status" value="1"/>
</dbReference>
<dbReference type="GO" id="GO:0000155">
    <property type="term" value="F:phosphorelay sensor kinase activity"/>
    <property type="evidence" value="ECO:0007669"/>
    <property type="project" value="InterPro"/>
</dbReference>
<evidence type="ECO:0000256" key="9">
    <source>
        <dbReference type="ARBA" id="ARBA00064003"/>
    </source>
</evidence>
<gene>
    <name evidence="15" type="ORF">PUV54_13260</name>
</gene>
<evidence type="ECO:0000256" key="4">
    <source>
        <dbReference type="ARBA" id="ARBA00022679"/>
    </source>
</evidence>
<feature type="modified residue" description="4-aspartylphosphate" evidence="11">
    <location>
        <position position="522"/>
    </location>
</feature>
<evidence type="ECO:0000256" key="1">
    <source>
        <dbReference type="ARBA" id="ARBA00000085"/>
    </source>
</evidence>
<keyword evidence="12" id="KW-1133">Transmembrane helix</keyword>
<dbReference type="CDD" id="cd00082">
    <property type="entry name" value="HisKA"/>
    <property type="match status" value="1"/>
</dbReference>
<dbReference type="PRINTS" id="PR00344">
    <property type="entry name" value="BCTRLSENSOR"/>
</dbReference>
<dbReference type="SUPFAM" id="SSF52172">
    <property type="entry name" value="CheY-like"/>
    <property type="match status" value="1"/>
</dbReference>
<feature type="transmembrane region" description="Helical" evidence="12">
    <location>
        <begin position="34"/>
        <end position="52"/>
    </location>
</feature>
<dbReference type="InterPro" id="IPR011006">
    <property type="entry name" value="CheY-like_superfamily"/>
</dbReference>
<evidence type="ECO:0000259" key="13">
    <source>
        <dbReference type="PROSITE" id="PS50109"/>
    </source>
</evidence>
<dbReference type="Pfam" id="PF00072">
    <property type="entry name" value="Response_reg"/>
    <property type="match status" value="1"/>
</dbReference>
<dbReference type="SMART" id="SM00448">
    <property type="entry name" value="REC"/>
    <property type="match status" value="1"/>
</dbReference>
<dbReference type="InterPro" id="IPR036097">
    <property type="entry name" value="HisK_dim/P_sf"/>
</dbReference>
<dbReference type="KEGG" id="hfl:PUV54_13260"/>
<evidence type="ECO:0000256" key="8">
    <source>
        <dbReference type="ARBA" id="ARBA00023012"/>
    </source>
</evidence>
<dbReference type="AlphaFoldDB" id="A0AAE9ZDG7"/>
<keyword evidence="3 11" id="KW-0597">Phosphoprotein</keyword>
<feature type="domain" description="Histidine kinase" evidence="13">
    <location>
        <begin position="232"/>
        <end position="449"/>
    </location>
</feature>
<dbReference type="Pfam" id="PF02518">
    <property type="entry name" value="HATPase_c"/>
    <property type="match status" value="1"/>
</dbReference>
<dbReference type="InterPro" id="IPR036890">
    <property type="entry name" value="HATPase_C_sf"/>
</dbReference>
<feature type="transmembrane region" description="Helical" evidence="12">
    <location>
        <begin position="123"/>
        <end position="140"/>
    </location>
</feature>
<feature type="domain" description="Response regulatory" evidence="14">
    <location>
        <begin position="473"/>
        <end position="593"/>
    </location>
</feature>
<comment type="catalytic activity">
    <reaction evidence="1">
        <text>ATP + protein L-histidine = ADP + protein N-phospho-L-histidine.</text>
        <dbReference type="EC" id="2.7.13.3"/>
    </reaction>
</comment>
<keyword evidence="5" id="KW-0547">Nucleotide-binding</keyword>
<dbReference type="InterPro" id="IPR001789">
    <property type="entry name" value="Sig_transdc_resp-reg_receiver"/>
</dbReference>
<dbReference type="CDD" id="cd16922">
    <property type="entry name" value="HATPase_EvgS-ArcB-TorS-like"/>
    <property type="match status" value="1"/>
</dbReference>
<keyword evidence="12" id="KW-0812">Transmembrane</keyword>
<dbReference type="SMART" id="SM00388">
    <property type="entry name" value="HisKA"/>
    <property type="match status" value="1"/>
</dbReference>
<dbReference type="EC" id="2.7.13.3" evidence="2"/>
<evidence type="ECO:0000259" key="14">
    <source>
        <dbReference type="PROSITE" id="PS50110"/>
    </source>
</evidence>
<evidence type="ECO:0000256" key="3">
    <source>
        <dbReference type="ARBA" id="ARBA00022553"/>
    </source>
</evidence>
<dbReference type="Proteomes" id="UP001214043">
    <property type="component" value="Chromosome"/>
</dbReference>
<protein>
    <recommendedName>
        <fullName evidence="10">Sensory/regulatory protein RpfC</fullName>
        <ecNumber evidence="2">2.7.13.3</ecNumber>
    </recommendedName>
</protein>
<evidence type="ECO:0000256" key="6">
    <source>
        <dbReference type="ARBA" id="ARBA00022777"/>
    </source>
</evidence>
<dbReference type="Gene3D" id="1.10.287.130">
    <property type="match status" value="1"/>
</dbReference>
<evidence type="ECO:0000256" key="2">
    <source>
        <dbReference type="ARBA" id="ARBA00012438"/>
    </source>
</evidence>
<dbReference type="CDD" id="cd17546">
    <property type="entry name" value="REC_hyHK_CKI1_RcsC-like"/>
    <property type="match status" value="1"/>
</dbReference>
<name>A0AAE9ZDG7_9PROT</name>
<evidence type="ECO:0000313" key="16">
    <source>
        <dbReference type="Proteomes" id="UP001214043"/>
    </source>
</evidence>
<proteinExistence type="predicted"/>
<dbReference type="Gene3D" id="3.40.50.2300">
    <property type="match status" value="1"/>
</dbReference>
<evidence type="ECO:0000256" key="11">
    <source>
        <dbReference type="PROSITE-ProRule" id="PRU00169"/>
    </source>
</evidence>
<keyword evidence="8" id="KW-0902">Two-component regulatory system</keyword>
<dbReference type="FunFam" id="1.10.287.130:FF:000002">
    <property type="entry name" value="Two-component osmosensing histidine kinase"/>
    <property type="match status" value="1"/>
</dbReference>
<reference evidence="15" key="1">
    <citation type="submission" date="2023-02" db="EMBL/GenBank/DDBJ databases">
        <title>Genome sequence of Hyphococcus flavus.</title>
        <authorList>
            <person name="Rong J.-C."/>
            <person name="Zhao Q."/>
            <person name="Yi M."/>
            <person name="Wu J.-Y."/>
        </authorList>
    </citation>
    <scope>NUCLEOTIDE SEQUENCE</scope>
    <source>
        <strain evidence="15">MCCC 1K03223</strain>
    </source>
</reference>
<dbReference type="FunFam" id="3.30.565.10:FF:000010">
    <property type="entry name" value="Sensor histidine kinase RcsC"/>
    <property type="match status" value="1"/>
</dbReference>
<keyword evidence="16" id="KW-1185">Reference proteome</keyword>
<evidence type="ECO:0000256" key="10">
    <source>
        <dbReference type="ARBA" id="ARBA00068150"/>
    </source>
</evidence>
<dbReference type="InterPro" id="IPR003661">
    <property type="entry name" value="HisK_dim/P_dom"/>
</dbReference>
<accession>A0AAE9ZDG7</accession>
<evidence type="ECO:0000256" key="12">
    <source>
        <dbReference type="SAM" id="Phobius"/>
    </source>
</evidence>
<dbReference type="RefSeq" id="WP_274492744.1">
    <property type="nucleotide sequence ID" value="NZ_CP118166.1"/>
</dbReference>
<dbReference type="EMBL" id="CP118166">
    <property type="protein sequence ID" value="WDI30922.1"/>
    <property type="molecule type" value="Genomic_DNA"/>
</dbReference>
<evidence type="ECO:0000313" key="15">
    <source>
        <dbReference type="EMBL" id="WDI30922.1"/>
    </source>
</evidence>
<keyword evidence="7 15" id="KW-0067">ATP-binding</keyword>
<sequence>MEKATPEGERASHSREPSVLSALIATALTRRHQLVTRYIIAAIGAGILWGVVSPVLSAAWFLAIVVSQVVDDYFWKPFRDEARTASPSKFEWISLCASAAQATVVYSALPAMLWWLWDAPGKIFAMLWLSGALLHVTMHMHHEKRTFIAAIVPHAMYFFGLPIYSLITGLEPGRVGSAALLLACLLYVSHLVVAFREYQSASKGMRLSREEALKRQAVAEQASEAKSAFLANMSHEIRTPMNGILGMASALETEELTSSQREKVQVIQDSGDLMLMLLNDLLDLSKIEANKIELDLKPFAFSDIARKVESLHSINAKDKGLAFSVECECNSSAPRLGDGHRILQVLHNLVANAIKFTERGSVRVKIVANESDVARIEVADTGIGITKEQAARIFEPFTQADASTTRKYGGTGLGLSIAKGLVEAMGGEISVRSKAGEGSRFIVEIPVLLVADNQVQLDTHKAVRKAETHGRLKILAGEDNAVNQAVLSAFLKERRHEVYFAADGLAVVDAFKRNQFDIVLMDISMPVLDGPEALRQIRFLERESGASSLTPVIAVSAHAMPQQVEEYLSMGFNGYVTKPIRSDSLHGEIERVLSAEEQPAHASSQVA</sequence>
<dbReference type="InterPro" id="IPR004358">
    <property type="entry name" value="Sig_transdc_His_kin-like_C"/>
</dbReference>
<dbReference type="Pfam" id="PF00512">
    <property type="entry name" value="HisKA"/>
    <property type="match status" value="1"/>
</dbReference>
<dbReference type="InterPro" id="IPR003594">
    <property type="entry name" value="HATPase_dom"/>
</dbReference>
<evidence type="ECO:0000256" key="7">
    <source>
        <dbReference type="ARBA" id="ARBA00022840"/>
    </source>
</evidence>
<dbReference type="GO" id="GO:0005524">
    <property type="term" value="F:ATP binding"/>
    <property type="evidence" value="ECO:0007669"/>
    <property type="project" value="UniProtKB-KW"/>
</dbReference>
<dbReference type="InterPro" id="IPR005467">
    <property type="entry name" value="His_kinase_dom"/>
</dbReference>
<organism evidence="15 16">
    <name type="scientific">Hyphococcus flavus</name>
    <dbReference type="NCBI Taxonomy" id="1866326"/>
    <lineage>
        <taxon>Bacteria</taxon>
        <taxon>Pseudomonadati</taxon>
        <taxon>Pseudomonadota</taxon>
        <taxon>Alphaproteobacteria</taxon>
        <taxon>Parvularculales</taxon>
        <taxon>Parvularculaceae</taxon>
        <taxon>Hyphococcus</taxon>
    </lineage>
</organism>
<keyword evidence="12" id="KW-0472">Membrane</keyword>
<feature type="transmembrane region" description="Helical" evidence="12">
    <location>
        <begin position="173"/>
        <end position="195"/>
    </location>
</feature>
<dbReference type="PANTHER" id="PTHR43047">
    <property type="entry name" value="TWO-COMPONENT HISTIDINE PROTEIN KINASE"/>
    <property type="match status" value="1"/>
</dbReference>
<keyword evidence="6" id="KW-0418">Kinase</keyword>
<dbReference type="SUPFAM" id="SSF47384">
    <property type="entry name" value="Homodimeric domain of signal transducing histidine kinase"/>
    <property type="match status" value="1"/>
</dbReference>